<dbReference type="Gene3D" id="3.40.190.10">
    <property type="entry name" value="Periplasmic binding protein-like II"/>
    <property type="match status" value="2"/>
</dbReference>
<protein>
    <submittedName>
        <fullName evidence="6">LysR family transcriptional regulator</fullName>
    </submittedName>
</protein>
<name>A0ABQ2QAB2_9GAMM</name>
<dbReference type="Gene3D" id="1.10.10.10">
    <property type="entry name" value="Winged helix-like DNA-binding domain superfamily/Winged helix DNA-binding domain"/>
    <property type="match status" value="1"/>
</dbReference>
<dbReference type="InterPro" id="IPR037402">
    <property type="entry name" value="YidZ_PBP2"/>
</dbReference>
<evidence type="ECO:0000256" key="4">
    <source>
        <dbReference type="ARBA" id="ARBA00023163"/>
    </source>
</evidence>
<accession>A0ABQ2QAB2</accession>
<evidence type="ECO:0000313" key="6">
    <source>
        <dbReference type="EMBL" id="GGP61743.1"/>
    </source>
</evidence>
<dbReference type="PANTHER" id="PTHR30118:SF15">
    <property type="entry name" value="TRANSCRIPTIONAL REGULATORY PROTEIN"/>
    <property type="match status" value="1"/>
</dbReference>
<reference evidence="7" key="1">
    <citation type="journal article" date="2019" name="Int. J. Syst. Evol. Microbiol.">
        <title>The Global Catalogue of Microorganisms (GCM) 10K type strain sequencing project: providing services to taxonomists for standard genome sequencing and annotation.</title>
        <authorList>
            <consortium name="The Broad Institute Genomics Platform"/>
            <consortium name="The Broad Institute Genome Sequencing Center for Infectious Disease"/>
            <person name="Wu L."/>
            <person name="Ma J."/>
        </authorList>
    </citation>
    <scope>NUCLEOTIDE SEQUENCE [LARGE SCALE GENOMIC DNA]</scope>
    <source>
        <strain evidence="7">JCM 32304</strain>
    </source>
</reference>
<dbReference type="CDD" id="cd08417">
    <property type="entry name" value="PBP2_Nitroaromatics_like"/>
    <property type="match status" value="1"/>
</dbReference>
<dbReference type="SUPFAM" id="SSF46785">
    <property type="entry name" value="Winged helix' DNA-binding domain"/>
    <property type="match status" value="1"/>
</dbReference>
<keyword evidence="3" id="KW-0238">DNA-binding</keyword>
<dbReference type="InterPro" id="IPR050389">
    <property type="entry name" value="LysR-type_TF"/>
</dbReference>
<comment type="caution">
    <text evidence="6">The sequence shown here is derived from an EMBL/GenBank/DDBJ whole genome shotgun (WGS) entry which is preliminary data.</text>
</comment>
<evidence type="ECO:0000256" key="1">
    <source>
        <dbReference type="ARBA" id="ARBA00009437"/>
    </source>
</evidence>
<dbReference type="Pfam" id="PF03466">
    <property type="entry name" value="LysR_substrate"/>
    <property type="match status" value="1"/>
</dbReference>
<proteinExistence type="inferred from homology"/>
<evidence type="ECO:0000256" key="2">
    <source>
        <dbReference type="ARBA" id="ARBA00023015"/>
    </source>
</evidence>
<dbReference type="InterPro" id="IPR000847">
    <property type="entry name" value="LysR_HTH_N"/>
</dbReference>
<keyword evidence="2" id="KW-0805">Transcription regulation</keyword>
<dbReference type="InterPro" id="IPR005119">
    <property type="entry name" value="LysR_subst-bd"/>
</dbReference>
<dbReference type="RefSeq" id="WP_188921697.1">
    <property type="nucleotide sequence ID" value="NZ_BMQV01000035.1"/>
</dbReference>
<dbReference type="EMBL" id="BMQV01000035">
    <property type="protein sequence ID" value="GGP61743.1"/>
    <property type="molecule type" value="Genomic_DNA"/>
</dbReference>
<dbReference type="InterPro" id="IPR036388">
    <property type="entry name" value="WH-like_DNA-bd_sf"/>
</dbReference>
<dbReference type="PROSITE" id="PS50931">
    <property type="entry name" value="HTH_LYSR"/>
    <property type="match status" value="1"/>
</dbReference>
<dbReference type="PANTHER" id="PTHR30118">
    <property type="entry name" value="HTH-TYPE TRANSCRIPTIONAL REGULATOR LEUO-RELATED"/>
    <property type="match status" value="1"/>
</dbReference>
<sequence length="304" mass="34511">MNINQLDLNLLIILKQLLEEKHVSNTALTLGISQPSISRSLAKLRAIFDDPLLIRMSGGYELTPKAESIYHDLNSILSNVERLVNKQDFDPLTSEATIKVFGLPPQMNLIVQAIIGAFRREAPNMTLDIDTSPKPQFADLLKGDVHFVVTGHQPSVAEDKLYRIPLFKREFVLLMAKTHQLANAPFTIARLSQCHFGQISVQGEKSLSIAHCFEALGFDNISTPIRLKNFDNIGTITENSDVIFYVPNHFADELCQHYSLISRPAPNELKINQSQVCLYWHQRYHNDPVCKWFRSLISEQLFNN</sequence>
<feature type="domain" description="HTH lysR-type" evidence="5">
    <location>
        <begin position="6"/>
        <end position="63"/>
    </location>
</feature>
<keyword evidence="4" id="KW-0804">Transcription</keyword>
<dbReference type="Proteomes" id="UP000654367">
    <property type="component" value="Unassembled WGS sequence"/>
</dbReference>
<evidence type="ECO:0000259" key="5">
    <source>
        <dbReference type="PROSITE" id="PS50931"/>
    </source>
</evidence>
<dbReference type="SUPFAM" id="SSF53850">
    <property type="entry name" value="Periplasmic binding protein-like II"/>
    <property type="match status" value="1"/>
</dbReference>
<gene>
    <name evidence="6" type="ORF">GCM10009409_29330</name>
</gene>
<evidence type="ECO:0000256" key="3">
    <source>
        <dbReference type="ARBA" id="ARBA00023125"/>
    </source>
</evidence>
<dbReference type="InterPro" id="IPR036390">
    <property type="entry name" value="WH_DNA-bd_sf"/>
</dbReference>
<dbReference type="Pfam" id="PF00126">
    <property type="entry name" value="HTH_1"/>
    <property type="match status" value="1"/>
</dbReference>
<evidence type="ECO:0000313" key="7">
    <source>
        <dbReference type="Proteomes" id="UP000654367"/>
    </source>
</evidence>
<comment type="similarity">
    <text evidence="1">Belongs to the LysR transcriptional regulatory family.</text>
</comment>
<keyword evidence="7" id="KW-1185">Reference proteome</keyword>
<organism evidence="6 7">
    <name type="scientific">Shewanella saliphila</name>
    <dbReference type="NCBI Taxonomy" id="2282698"/>
    <lineage>
        <taxon>Bacteria</taxon>
        <taxon>Pseudomonadati</taxon>
        <taxon>Pseudomonadota</taxon>
        <taxon>Gammaproteobacteria</taxon>
        <taxon>Alteromonadales</taxon>
        <taxon>Shewanellaceae</taxon>
        <taxon>Shewanella</taxon>
    </lineage>
</organism>